<reference evidence="3 4" key="1">
    <citation type="submission" date="2017-06" db="EMBL/GenBank/DDBJ databases">
        <title>Azoarcus.</title>
        <authorList>
            <person name="Woo J.-H."/>
            <person name="Kim H.-S."/>
        </authorList>
    </citation>
    <scope>NUCLEOTIDE SEQUENCE [LARGE SCALE GENOMIC DNA]</scope>
    <source>
        <strain evidence="3 4">TSPY31</strain>
    </source>
</reference>
<feature type="transmembrane region" description="Helical" evidence="1">
    <location>
        <begin position="174"/>
        <end position="199"/>
    </location>
</feature>
<feature type="transmembrane region" description="Helical" evidence="1">
    <location>
        <begin position="20"/>
        <end position="50"/>
    </location>
</feature>
<accession>A0A2U8GML9</accession>
<keyword evidence="1" id="KW-1133">Transmembrane helix</keyword>
<evidence type="ECO:0000259" key="2">
    <source>
        <dbReference type="Pfam" id="PF13386"/>
    </source>
</evidence>
<dbReference type="AlphaFoldDB" id="A0A2U8GML9"/>
<evidence type="ECO:0000313" key="3">
    <source>
        <dbReference type="EMBL" id="AWI74869.1"/>
    </source>
</evidence>
<feature type="domain" description="Urease accessory protein UreH-like transmembrane" evidence="2">
    <location>
        <begin position="26"/>
        <end position="257"/>
    </location>
</feature>
<evidence type="ECO:0000313" key="4">
    <source>
        <dbReference type="Proteomes" id="UP000244930"/>
    </source>
</evidence>
<name>A0A2U8GML9_9RHOO</name>
<organism evidence="3 4">
    <name type="scientific">Parazoarcus communis</name>
    <dbReference type="NCBI Taxonomy" id="41977"/>
    <lineage>
        <taxon>Bacteria</taxon>
        <taxon>Pseudomonadati</taxon>
        <taxon>Pseudomonadota</taxon>
        <taxon>Betaproteobacteria</taxon>
        <taxon>Rhodocyclales</taxon>
        <taxon>Zoogloeaceae</taxon>
        <taxon>Parazoarcus</taxon>
    </lineage>
</organism>
<feature type="transmembrane region" description="Helical" evidence="1">
    <location>
        <begin position="99"/>
        <end position="117"/>
    </location>
</feature>
<keyword evidence="4" id="KW-1185">Reference proteome</keyword>
<dbReference type="KEGG" id="acom:CEW83_06250"/>
<dbReference type="Pfam" id="PF13386">
    <property type="entry name" value="DsbD_2"/>
    <property type="match status" value="1"/>
</dbReference>
<gene>
    <name evidence="3" type="ORF">CEW83_06250</name>
</gene>
<evidence type="ECO:0000256" key="1">
    <source>
        <dbReference type="SAM" id="Phobius"/>
    </source>
</evidence>
<dbReference type="InterPro" id="IPR039447">
    <property type="entry name" value="UreH-like_TM_dom"/>
</dbReference>
<keyword evidence="1" id="KW-0472">Membrane</keyword>
<dbReference type="Proteomes" id="UP000244930">
    <property type="component" value="Chromosome"/>
</dbReference>
<feature type="transmembrane region" description="Helical" evidence="1">
    <location>
        <begin position="71"/>
        <end position="93"/>
    </location>
</feature>
<feature type="transmembrane region" description="Helical" evidence="1">
    <location>
        <begin position="205"/>
        <end position="228"/>
    </location>
</feature>
<sequence length="264" mass="26893">MNAALTDYPLTLLGGPQGELGLLGSMMLGVSMGLTACTVTCLPFMGTWVLGRGRGHDSAMADTWHFIGGRVFAYGLLGLLAGSLGEVLSRWLASGVGNLSIGLASCFAGAWLLLPILRNLARRLPGRTAPSSVPAAAQPMHFVSRRAFSAALRIPAGDASGCSALRRGASLPPFLLGASLSLTPCAPLGWLLTVCALSGSAGAGFGHGLAFGMGAAVTPLLLLVPLFGVLGSRLLDGRSWLAGWMGGGAGAVLIVLGLKRLLLF</sequence>
<feature type="transmembrane region" description="Helical" evidence="1">
    <location>
        <begin position="240"/>
        <end position="258"/>
    </location>
</feature>
<proteinExistence type="predicted"/>
<dbReference type="EMBL" id="CP022187">
    <property type="protein sequence ID" value="AWI74869.1"/>
    <property type="molecule type" value="Genomic_DNA"/>
</dbReference>
<dbReference type="RefSeq" id="WP_108948577.1">
    <property type="nucleotide sequence ID" value="NZ_CP022187.1"/>
</dbReference>
<protein>
    <submittedName>
        <fullName evidence="3">Cytochrome C biogenesis protein</fullName>
    </submittedName>
</protein>
<keyword evidence="1" id="KW-0812">Transmembrane</keyword>